<dbReference type="PANTHER" id="PTHR43625">
    <property type="entry name" value="AFLATOXIN B1 ALDEHYDE REDUCTASE"/>
    <property type="match status" value="1"/>
</dbReference>
<dbReference type="AlphaFoldDB" id="A0A2G8B720"/>
<evidence type="ECO:0000313" key="2">
    <source>
        <dbReference type="EMBL" id="BCO36650.1"/>
    </source>
</evidence>
<dbReference type="GO" id="GO:0005737">
    <property type="term" value="C:cytoplasm"/>
    <property type="evidence" value="ECO:0007669"/>
    <property type="project" value="TreeGrafter"/>
</dbReference>
<dbReference type="InterPro" id="IPR023210">
    <property type="entry name" value="NADP_OxRdtase_dom"/>
</dbReference>
<dbReference type="Pfam" id="PF00248">
    <property type="entry name" value="Aldo_ket_red"/>
    <property type="match status" value="1"/>
</dbReference>
<dbReference type="OrthoDB" id="9768793at2"/>
<keyword evidence="3" id="KW-1185">Reference proteome</keyword>
<dbReference type="Gene3D" id="3.20.20.100">
    <property type="entry name" value="NADP-dependent oxidoreductase domain"/>
    <property type="match status" value="1"/>
</dbReference>
<dbReference type="InterPro" id="IPR020471">
    <property type="entry name" value="AKR"/>
</dbReference>
<reference evidence="2 3" key="1">
    <citation type="submission" date="2020-12" db="EMBL/GenBank/DDBJ databases">
        <title>Complete genome sequence of Mycobacterium heckeshornense JCM 15655T, closely related to a pathogenic non-tuberculous mycobacterial species Mycobacterium xenopi.</title>
        <authorList>
            <person name="Yoshida M."/>
            <person name="Fukano H."/>
            <person name="Asakura T."/>
            <person name="Suzuki M."/>
            <person name="Hoshino Y."/>
        </authorList>
    </citation>
    <scope>NUCLEOTIDE SEQUENCE [LARGE SCALE GENOMIC DNA]</scope>
    <source>
        <strain evidence="2 3">JCM 15655</strain>
    </source>
</reference>
<protein>
    <submittedName>
        <fullName evidence="2">Oxidoreductase</fullName>
    </submittedName>
</protein>
<dbReference type="EMBL" id="AP024237">
    <property type="protein sequence ID" value="BCO36650.1"/>
    <property type="molecule type" value="Genomic_DNA"/>
</dbReference>
<dbReference type="PANTHER" id="PTHR43625:SF40">
    <property type="entry name" value="ALDO-KETO REDUCTASE YAKC [NADP(+)]"/>
    <property type="match status" value="1"/>
</dbReference>
<accession>A0A2G8B720</accession>
<dbReference type="InterPro" id="IPR050791">
    <property type="entry name" value="Aldo-Keto_reductase"/>
</dbReference>
<organism evidence="2 3">
    <name type="scientific">Mycobacterium heckeshornense</name>
    <dbReference type="NCBI Taxonomy" id="110505"/>
    <lineage>
        <taxon>Bacteria</taxon>
        <taxon>Bacillati</taxon>
        <taxon>Actinomycetota</taxon>
        <taxon>Actinomycetes</taxon>
        <taxon>Mycobacteriales</taxon>
        <taxon>Mycobacteriaceae</taxon>
        <taxon>Mycobacterium</taxon>
    </lineage>
</organism>
<proteinExistence type="predicted"/>
<dbReference type="PRINTS" id="PR00069">
    <property type="entry name" value="ALDKETRDTASE"/>
</dbReference>
<keyword evidence="1" id="KW-0560">Oxidoreductase</keyword>
<dbReference type="SUPFAM" id="SSF51430">
    <property type="entry name" value="NAD(P)-linked oxidoreductase"/>
    <property type="match status" value="1"/>
</dbReference>
<dbReference type="GO" id="GO:0016491">
    <property type="term" value="F:oxidoreductase activity"/>
    <property type="evidence" value="ECO:0007669"/>
    <property type="project" value="UniProtKB-KW"/>
</dbReference>
<sequence>MPRRAARARRTVVGVSTQTSKRPAAAAGTLTLGGELTVNRLGFGAMRLTGPGVWGPPADRDEAVRVLRRAVDLGVNFIDTADSYGPYISEEIIAQALHPYRDVVIATKAGLLRTGPDIWIPLGYPSYLRQQCEMSLRRLGVETIDLFQLHRVDDKFPLEDQVGELAKLQQEGKIRHVGLSEVSVDQLTAAQQITPIVSVQNLYNLTNRSAEPVVDACADQGIGFIPWFPLAAGPLAAPDGPLARMAAEHDATPAQMALAWLLNRSPVMLPIPGTSRVAHLEENVAAAEIRLSEQEVEFLGAIGEQNA</sequence>
<dbReference type="NCBIfam" id="NF007695">
    <property type="entry name" value="PRK10376.1"/>
    <property type="match status" value="1"/>
</dbReference>
<evidence type="ECO:0000313" key="3">
    <source>
        <dbReference type="Proteomes" id="UP000595446"/>
    </source>
</evidence>
<name>A0A2G8B720_9MYCO</name>
<dbReference type="InterPro" id="IPR036812">
    <property type="entry name" value="NAD(P)_OxRdtase_dom_sf"/>
</dbReference>
<dbReference type="CDD" id="cd19088">
    <property type="entry name" value="AKR_AKR13B1"/>
    <property type="match status" value="1"/>
</dbReference>
<evidence type="ECO:0000256" key="1">
    <source>
        <dbReference type="ARBA" id="ARBA00023002"/>
    </source>
</evidence>
<gene>
    <name evidence="2" type="ORF">MHEC_30830</name>
</gene>
<dbReference type="Proteomes" id="UP000595446">
    <property type="component" value="Chromosome"/>
</dbReference>